<reference evidence="2" key="1">
    <citation type="journal article" date="2023" name="Genome Biol. Evol.">
        <title>Long-read-based Genome Assembly of Drosophila gunungcola Reveals Fewer Chemosensory Genes in Flower-breeding Species.</title>
        <authorList>
            <person name="Negi A."/>
            <person name="Liao B.Y."/>
            <person name="Yeh S.D."/>
        </authorList>
    </citation>
    <scope>NUCLEOTIDE SEQUENCE</scope>
    <source>
        <strain evidence="2">Sukarami</strain>
    </source>
</reference>
<organism evidence="2 3">
    <name type="scientific">Drosophila gunungcola</name>
    <name type="common">fruit fly</name>
    <dbReference type="NCBI Taxonomy" id="103775"/>
    <lineage>
        <taxon>Eukaryota</taxon>
        <taxon>Metazoa</taxon>
        <taxon>Ecdysozoa</taxon>
        <taxon>Arthropoda</taxon>
        <taxon>Hexapoda</taxon>
        <taxon>Insecta</taxon>
        <taxon>Pterygota</taxon>
        <taxon>Neoptera</taxon>
        <taxon>Endopterygota</taxon>
        <taxon>Diptera</taxon>
        <taxon>Brachycera</taxon>
        <taxon>Muscomorpha</taxon>
        <taxon>Ephydroidea</taxon>
        <taxon>Drosophilidae</taxon>
        <taxon>Drosophila</taxon>
        <taxon>Sophophora</taxon>
    </lineage>
</organism>
<accession>A0A9P9YF30</accession>
<evidence type="ECO:0000313" key="3">
    <source>
        <dbReference type="Proteomes" id="UP001059596"/>
    </source>
</evidence>
<keyword evidence="1" id="KW-1133">Transmembrane helix</keyword>
<name>A0A9P9YF30_9MUSC</name>
<protein>
    <submittedName>
        <fullName evidence="2">Uncharacterized protein</fullName>
    </submittedName>
</protein>
<keyword evidence="1" id="KW-0472">Membrane</keyword>
<dbReference type="EMBL" id="JAMKOV010000028">
    <property type="protein sequence ID" value="KAI8035814.1"/>
    <property type="molecule type" value="Genomic_DNA"/>
</dbReference>
<keyword evidence="1" id="KW-0812">Transmembrane</keyword>
<sequence>MPARPGQARYTRTAVFCICECQRAPIHRYSARTPAQAPVWFACVCVVLELYGVWRMAYGRFALLWALAFTLCTGTALCISYSKGKGKSCTTYAQATWVFSGRKIYTVNRTGNTEASTANVPKSRRPLRFVAIKTQITRVFHTVRFVRGDFHRHRHRHRQ</sequence>
<proteinExistence type="predicted"/>
<evidence type="ECO:0000256" key="1">
    <source>
        <dbReference type="SAM" id="Phobius"/>
    </source>
</evidence>
<comment type="caution">
    <text evidence="2">The sequence shown here is derived from an EMBL/GenBank/DDBJ whole genome shotgun (WGS) entry which is preliminary data.</text>
</comment>
<feature type="transmembrane region" description="Helical" evidence="1">
    <location>
        <begin position="61"/>
        <end position="82"/>
    </location>
</feature>
<feature type="transmembrane region" description="Helical" evidence="1">
    <location>
        <begin position="37"/>
        <end position="54"/>
    </location>
</feature>
<keyword evidence="3" id="KW-1185">Reference proteome</keyword>
<dbReference type="AlphaFoldDB" id="A0A9P9YF30"/>
<dbReference type="Proteomes" id="UP001059596">
    <property type="component" value="Unassembled WGS sequence"/>
</dbReference>
<evidence type="ECO:0000313" key="2">
    <source>
        <dbReference type="EMBL" id="KAI8035814.1"/>
    </source>
</evidence>
<gene>
    <name evidence="2" type="ORF">M5D96_011245</name>
</gene>